<comment type="caution">
    <text evidence="2">The sequence shown here is derived from an EMBL/GenBank/DDBJ whole genome shotgun (WGS) entry which is preliminary data.</text>
</comment>
<dbReference type="PANTHER" id="PTHR33499:SF11">
    <property type="entry name" value="NO APICAL MERISTEM-ASSOCIATED C-TERMINAL DOMAIN-CONTAINING PROTEIN"/>
    <property type="match status" value="1"/>
</dbReference>
<gene>
    <name evidence="2" type="ORF">LSAT_V11C700361920</name>
</gene>
<feature type="region of interest" description="Disordered" evidence="1">
    <location>
        <begin position="1"/>
        <end position="39"/>
    </location>
</feature>
<sequence length="385" mass="44375">MSKRGGRGKRGGLGREDGRRTTPYNTSVPDTIFETEQESDSNATIAKRSITCGKGARKAMKASKKRLPVEFNFVARRVICNNESAFTYECGYILRKNCRLQHKEWRLVPKEEKFPLRHKLTTLFDIDVENENVCKVIDSYMARSWRNFRAELHKYFKEIGGPEDPIKAKTKPPSDIHSKEDWEYLCDMWCEPKYMEIAKKKVVARGKRKIETRNGSKSTIRYHVELGHDVDSSSGHIETWRLTHWDEEKGWKSTDMAAKYEEMKKMRNEHSLESMSDKLILEKVLGRSSVRLFGWGRDPVVAGNIVGSTEKSKCPSYDELVDELETIKREHEAMKQILIEKNIMPPPLSTSSGRSHGDTSECGTSNHTHSGQSHDENMYIYDDMQ</sequence>
<evidence type="ECO:0000313" key="2">
    <source>
        <dbReference type="EMBL" id="KAJ0196038.1"/>
    </source>
</evidence>
<organism evidence="2 3">
    <name type="scientific">Lactuca sativa</name>
    <name type="common">Garden lettuce</name>
    <dbReference type="NCBI Taxonomy" id="4236"/>
    <lineage>
        <taxon>Eukaryota</taxon>
        <taxon>Viridiplantae</taxon>
        <taxon>Streptophyta</taxon>
        <taxon>Embryophyta</taxon>
        <taxon>Tracheophyta</taxon>
        <taxon>Spermatophyta</taxon>
        <taxon>Magnoliopsida</taxon>
        <taxon>eudicotyledons</taxon>
        <taxon>Gunneridae</taxon>
        <taxon>Pentapetalae</taxon>
        <taxon>asterids</taxon>
        <taxon>campanulids</taxon>
        <taxon>Asterales</taxon>
        <taxon>Asteraceae</taxon>
        <taxon>Cichorioideae</taxon>
        <taxon>Cichorieae</taxon>
        <taxon>Lactucinae</taxon>
        <taxon>Lactuca</taxon>
    </lineage>
</organism>
<keyword evidence="3" id="KW-1185">Reference proteome</keyword>
<evidence type="ECO:0000313" key="3">
    <source>
        <dbReference type="Proteomes" id="UP000235145"/>
    </source>
</evidence>
<evidence type="ECO:0008006" key="4">
    <source>
        <dbReference type="Google" id="ProtNLM"/>
    </source>
</evidence>
<dbReference type="EMBL" id="NBSK02000007">
    <property type="protein sequence ID" value="KAJ0196038.1"/>
    <property type="molecule type" value="Genomic_DNA"/>
</dbReference>
<evidence type="ECO:0000256" key="1">
    <source>
        <dbReference type="SAM" id="MobiDB-lite"/>
    </source>
</evidence>
<protein>
    <recommendedName>
        <fullName evidence="4">Transposase, Ptta/En/Spm, plant</fullName>
    </recommendedName>
</protein>
<dbReference type="PANTHER" id="PTHR33499">
    <property type="entry name" value="OS12G0282400 PROTEIN-RELATED"/>
    <property type="match status" value="1"/>
</dbReference>
<name>A0A9R1V0C2_LACSA</name>
<dbReference type="AlphaFoldDB" id="A0A9R1V0C2"/>
<feature type="region of interest" description="Disordered" evidence="1">
    <location>
        <begin position="342"/>
        <end position="385"/>
    </location>
</feature>
<dbReference type="Proteomes" id="UP000235145">
    <property type="component" value="Unassembled WGS sequence"/>
</dbReference>
<accession>A0A9R1V0C2</accession>
<proteinExistence type="predicted"/>
<reference evidence="2 3" key="1">
    <citation type="journal article" date="2017" name="Nat. Commun.">
        <title>Genome assembly with in vitro proximity ligation data and whole-genome triplication in lettuce.</title>
        <authorList>
            <person name="Reyes-Chin-Wo S."/>
            <person name="Wang Z."/>
            <person name="Yang X."/>
            <person name="Kozik A."/>
            <person name="Arikit S."/>
            <person name="Song C."/>
            <person name="Xia L."/>
            <person name="Froenicke L."/>
            <person name="Lavelle D.O."/>
            <person name="Truco M.J."/>
            <person name="Xia R."/>
            <person name="Zhu S."/>
            <person name="Xu C."/>
            <person name="Xu H."/>
            <person name="Xu X."/>
            <person name="Cox K."/>
            <person name="Korf I."/>
            <person name="Meyers B.C."/>
            <person name="Michelmore R.W."/>
        </authorList>
    </citation>
    <scope>NUCLEOTIDE SEQUENCE [LARGE SCALE GENOMIC DNA]</scope>
    <source>
        <strain evidence="3">cv. Salinas</strain>
        <tissue evidence="2">Seedlings</tissue>
    </source>
</reference>
<feature type="compositionally biased region" description="Basic residues" evidence="1">
    <location>
        <begin position="1"/>
        <end position="12"/>
    </location>
</feature>
<feature type="compositionally biased region" description="Polar residues" evidence="1">
    <location>
        <begin position="361"/>
        <end position="371"/>
    </location>
</feature>